<dbReference type="InterPro" id="IPR050220">
    <property type="entry name" value="Type_II_DNA_Topoisomerases"/>
</dbReference>
<dbReference type="EMBL" id="PHND01000001">
    <property type="protein sequence ID" value="PPE04590.1"/>
    <property type="molecule type" value="Genomic_DNA"/>
</dbReference>
<dbReference type="EC" id="5.6.2.2" evidence="7"/>
<evidence type="ECO:0000259" key="10">
    <source>
        <dbReference type="PROSITE" id="PS52040"/>
    </source>
</evidence>
<comment type="caution">
    <text evidence="11">The sequence shown here is derived from an EMBL/GenBank/DDBJ whole genome shotgun (WGS) entry which is preliminary data.</text>
</comment>
<dbReference type="GO" id="GO:0005694">
    <property type="term" value="C:chromosome"/>
    <property type="evidence" value="ECO:0007669"/>
    <property type="project" value="InterPro"/>
</dbReference>
<reference evidence="11 12" key="1">
    <citation type="submission" date="2017-11" db="EMBL/GenBank/DDBJ databases">
        <title>Genome sequence of Entomoplasma ellychniae ELCN-1 (ATCC 43707).</title>
        <authorList>
            <person name="Lo W.-S."/>
            <person name="Gasparich G.E."/>
            <person name="Kuo C.-H."/>
        </authorList>
    </citation>
    <scope>NUCLEOTIDE SEQUENCE [LARGE SCALE GENOMIC DNA]</scope>
    <source>
        <strain evidence="11 12">ELCN-1</strain>
    </source>
</reference>
<feature type="active site" description="O-(5'-phospho-DNA)-tyrosine intermediate" evidence="7 8">
    <location>
        <position position="131"/>
    </location>
</feature>
<evidence type="ECO:0000256" key="2">
    <source>
        <dbReference type="ARBA" id="ARBA00022475"/>
    </source>
</evidence>
<keyword evidence="4 7" id="KW-0238">DNA-binding</keyword>
<feature type="site" description="Interaction with DNA" evidence="7">
    <location>
        <position position="51"/>
    </location>
</feature>
<dbReference type="AlphaFoldDB" id="A0A8E2UAN8"/>
<evidence type="ECO:0000256" key="6">
    <source>
        <dbReference type="ARBA" id="ARBA00023235"/>
    </source>
</evidence>
<dbReference type="SMART" id="SM00434">
    <property type="entry name" value="TOP4c"/>
    <property type="match status" value="1"/>
</dbReference>
<dbReference type="InterPro" id="IPR013758">
    <property type="entry name" value="Topo_IIA_A/C_ab"/>
</dbReference>
<dbReference type="FunFam" id="3.90.199.10:FF:000001">
    <property type="entry name" value="DNA gyrase subunit A"/>
    <property type="match status" value="1"/>
</dbReference>
<dbReference type="GO" id="GO:0009330">
    <property type="term" value="C:DNA topoisomerase type II (double strand cut, ATP-hydrolyzing) complex"/>
    <property type="evidence" value="ECO:0007669"/>
    <property type="project" value="TreeGrafter"/>
</dbReference>
<dbReference type="Proteomes" id="UP000239010">
    <property type="component" value="Unassembled WGS sequence"/>
</dbReference>
<dbReference type="GO" id="GO:0003677">
    <property type="term" value="F:DNA binding"/>
    <property type="evidence" value="ECO:0007669"/>
    <property type="project" value="UniProtKB-UniRule"/>
</dbReference>
<keyword evidence="3 7" id="KW-0799">Topoisomerase</keyword>
<feature type="site" description="Interaction with DNA" evidence="7">
    <location>
        <position position="100"/>
    </location>
</feature>
<dbReference type="HAMAP" id="MF_00937">
    <property type="entry name" value="ParC_type2"/>
    <property type="match status" value="1"/>
</dbReference>
<dbReference type="PANTHER" id="PTHR43493:SF9">
    <property type="entry name" value="DNA TOPOISOMERASE 4 SUBUNIT A"/>
    <property type="match status" value="1"/>
</dbReference>
<evidence type="ECO:0000256" key="1">
    <source>
        <dbReference type="ARBA" id="ARBA00000185"/>
    </source>
</evidence>
<keyword evidence="5 7" id="KW-0472">Membrane</keyword>
<dbReference type="GO" id="GO:0006265">
    <property type="term" value="P:DNA topological change"/>
    <property type="evidence" value="ECO:0007669"/>
    <property type="project" value="UniProtKB-UniRule"/>
</dbReference>
<feature type="coiled-coil region" evidence="9">
    <location>
        <begin position="433"/>
        <end position="460"/>
    </location>
</feature>
<dbReference type="SUPFAM" id="SSF101904">
    <property type="entry name" value="GyrA/ParC C-terminal domain-like"/>
    <property type="match status" value="1"/>
</dbReference>
<dbReference type="Pfam" id="PF03989">
    <property type="entry name" value="DNA_gyraseA_C"/>
    <property type="match status" value="4"/>
</dbReference>
<dbReference type="NCBIfam" id="TIGR01061">
    <property type="entry name" value="parC_Gpos"/>
    <property type="match status" value="1"/>
</dbReference>
<dbReference type="Gene3D" id="2.120.10.90">
    <property type="entry name" value="DNA gyrase/topoisomerase IV, subunit A, C-terminal"/>
    <property type="match status" value="1"/>
</dbReference>
<evidence type="ECO:0000256" key="7">
    <source>
        <dbReference type="HAMAP-Rule" id="MF_00937"/>
    </source>
</evidence>
<organism evidence="11 12">
    <name type="scientific">Entomoplasma ellychniae</name>
    <dbReference type="NCBI Taxonomy" id="2114"/>
    <lineage>
        <taxon>Bacteria</taxon>
        <taxon>Bacillati</taxon>
        <taxon>Mycoplasmatota</taxon>
        <taxon>Mollicutes</taxon>
        <taxon>Entomoplasmatales</taxon>
        <taxon>Entomoplasmataceae</taxon>
        <taxon>Entomoplasma</taxon>
    </lineage>
</organism>
<evidence type="ECO:0000256" key="3">
    <source>
        <dbReference type="ARBA" id="ARBA00023029"/>
    </source>
</evidence>
<dbReference type="InterPro" id="IPR005741">
    <property type="entry name" value="TopoIV_A_Gpos"/>
</dbReference>
<dbReference type="FunFam" id="1.10.268.10:FF:000001">
    <property type="entry name" value="DNA gyrase subunit A"/>
    <property type="match status" value="1"/>
</dbReference>
<dbReference type="InterPro" id="IPR006691">
    <property type="entry name" value="GyrA/parC_rep"/>
</dbReference>
<dbReference type="NCBIfam" id="NF004044">
    <property type="entry name" value="PRK05561.1"/>
    <property type="match status" value="1"/>
</dbReference>
<accession>A0A8E2UAN8</accession>
<dbReference type="GO" id="GO:0019897">
    <property type="term" value="C:extrinsic component of plasma membrane"/>
    <property type="evidence" value="ECO:0007669"/>
    <property type="project" value="UniProtKB-UniRule"/>
</dbReference>
<evidence type="ECO:0000256" key="8">
    <source>
        <dbReference type="PROSITE-ProRule" id="PRU01384"/>
    </source>
</evidence>
<dbReference type="PANTHER" id="PTHR43493">
    <property type="entry name" value="DNA GYRASE/TOPOISOMERASE SUBUNIT A"/>
    <property type="match status" value="1"/>
</dbReference>
<evidence type="ECO:0000313" key="11">
    <source>
        <dbReference type="EMBL" id="PPE04590.1"/>
    </source>
</evidence>
<name>A0A8E2UAN8_9MOLU</name>
<dbReference type="InterPro" id="IPR035516">
    <property type="entry name" value="Gyrase/topoIV_suA_C"/>
</dbReference>
<comment type="subcellular location">
    <subcellularLocation>
        <location evidence="7">Cell membrane</location>
        <topology evidence="7">Peripheral membrane protein</topology>
    </subcellularLocation>
</comment>
<keyword evidence="9" id="KW-0175">Coiled coil</keyword>
<dbReference type="CDD" id="cd00187">
    <property type="entry name" value="TOP4c"/>
    <property type="match status" value="1"/>
</dbReference>
<comment type="similarity">
    <text evidence="7">Belongs to the type II topoisomerase GyrA/ParC subunit family. ParC type 2 subfamily.</text>
</comment>
<dbReference type="GO" id="GO:0005737">
    <property type="term" value="C:cytoplasm"/>
    <property type="evidence" value="ECO:0007669"/>
    <property type="project" value="TreeGrafter"/>
</dbReference>
<dbReference type="RefSeq" id="WP_104205733.1">
    <property type="nucleotide sequence ID" value="NZ_PHND01000001.1"/>
</dbReference>
<dbReference type="GO" id="GO:0034335">
    <property type="term" value="F:DNA negative supercoiling activity"/>
    <property type="evidence" value="ECO:0007669"/>
    <property type="project" value="UniProtKB-ARBA"/>
</dbReference>
<evidence type="ECO:0000256" key="5">
    <source>
        <dbReference type="ARBA" id="ARBA00023136"/>
    </source>
</evidence>
<feature type="site" description="Transition state stabilizer" evidence="7">
    <location>
        <position position="130"/>
    </location>
</feature>
<dbReference type="PROSITE" id="PS52040">
    <property type="entry name" value="TOPO_IIA"/>
    <property type="match status" value="1"/>
</dbReference>
<evidence type="ECO:0000313" key="12">
    <source>
        <dbReference type="Proteomes" id="UP000239010"/>
    </source>
</evidence>
<dbReference type="InterPro" id="IPR002205">
    <property type="entry name" value="Topo_IIA_dom_A"/>
</dbReference>
<feature type="site" description="Interaction with DNA" evidence="7">
    <location>
        <position position="87"/>
    </location>
</feature>
<feature type="domain" description="Topo IIA-type catalytic" evidence="10">
    <location>
        <begin position="43"/>
        <end position="502"/>
    </location>
</feature>
<gene>
    <name evidence="7 11" type="primary">parC</name>
    <name evidence="11" type="ORF">EELLY_v1c02700</name>
</gene>
<comment type="subunit">
    <text evidence="7">Heterotetramer composed of ParC and ParE.</text>
</comment>
<keyword evidence="6 7" id="KW-0413">Isomerase</keyword>
<dbReference type="Gene3D" id="3.90.199.10">
    <property type="entry name" value="Topoisomerase II, domain 5"/>
    <property type="match status" value="1"/>
</dbReference>
<sequence length="911" mass="102359">MAKKLIDNSNVENQKGIISFPLDELMGDRFGRYAKYIIQERALPDARDGLKPVQRRILYAMNELGLTSEKAYKKSARVVGEVIGKYHPHGDTSIYDAMVRMSQWWKLNMPLIDMQGNNGSIDGDSAAAMRYTETRLEKISDLLLDDLNKNTVAFAPNFDDSEKEPTVLPAYFPNILVNGSTGIAAGYATNMPPHNLGEIIDATVKLIRTPNTRIETILDVVKGPDFPTGGIVQGRNGIKDAFETGKGKVIINSKWHEEKNNIIIDEIPYEVVKQDLVKKIGDVIDANPGLGILEVRDETDRNGLRIAIDLSDKANIDTVRKFLFKSTPLSVSYNYNNVAIVDLQPKQLNIVALLQAYINHYKQVFTYKTQFDLNKAEKRLEIVLGLIKAMDILDQVIRVIRKSNNRIDAIENLINEFAFTQPQSQAIVDMRLYRLTSTDVVKLENEKNELLDNIKLLKEILNSSEVLDETIVARLKEVKKQFAIPRRSIVENDVENLDVEAKEVLVEKTFDLWVSRDGYLKAIESNLISRNDPLLFGRKPNDIWISSGVVSNLSHLLLITNKGTYYSIPLYKLAMNKWKEIGVHVNTIATMDPSEYLISSFIVNGFDQATQQILITSKNGNIKRTPIKDLETKIFTKAFRIMKTLNDDEIVSAQLVGSKTQIVGIITKKGYGVCYNIEDVPVQGTNSKGVKAANLNADDEIVSGLSLNLNDSIVFLTEKDGIKKLRSNILPVYTRPKRGVRILPERKRGTEDIIYVAKFSSNEEVIIKAIDKQDVYHEANISKYHHVELTSVTGDFEIKDILHASFQNFNISINNDIPPSSLSASDDNEGYVSKAQIREKQEFNKTKVSSKVVISKTNKEESAQRIHSLSSGLGDLLGDISSLLDNVGANKPKDKKEKVKDIQLELDDLFD</sequence>
<proteinExistence type="inferred from homology"/>
<feature type="site" description="Interaction with DNA" evidence="7">
    <location>
        <position position="106"/>
    </location>
</feature>
<comment type="function">
    <text evidence="7">Topoisomerase IV is essential for chromosome segregation. It relaxes supercoiled DNA. Performs the decatenation events required during the replication of a circular DNA molecule.</text>
</comment>
<feature type="site" description="Interaction with DNA" evidence="7">
    <location>
        <position position="89"/>
    </location>
</feature>
<comment type="catalytic activity">
    <reaction evidence="1 7 8">
        <text>ATP-dependent breakage, passage and rejoining of double-stranded DNA.</text>
        <dbReference type="EC" id="5.6.2.2"/>
    </reaction>
</comment>
<dbReference type="GO" id="GO:0005524">
    <property type="term" value="F:ATP binding"/>
    <property type="evidence" value="ECO:0007669"/>
    <property type="project" value="InterPro"/>
</dbReference>
<dbReference type="Gene3D" id="3.30.1360.40">
    <property type="match status" value="1"/>
</dbReference>
<keyword evidence="2 7" id="KW-1003">Cell membrane</keyword>
<dbReference type="Pfam" id="PF00521">
    <property type="entry name" value="DNA_topoisoIV"/>
    <property type="match status" value="1"/>
</dbReference>
<evidence type="ECO:0000256" key="9">
    <source>
        <dbReference type="SAM" id="Coils"/>
    </source>
</evidence>
<evidence type="ECO:0000256" key="4">
    <source>
        <dbReference type="ARBA" id="ARBA00023125"/>
    </source>
</evidence>
<dbReference type="InterPro" id="IPR013757">
    <property type="entry name" value="Topo_IIA_A_a_sf"/>
</dbReference>
<keyword evidence="12" id="KW-1185">Reference proteome</keyword>
<dbReference type="InterPro" id="IPR013760">
    <property type="entry name" value="Topo_IIA-like_dom_sf"/>
</dbReference>
<protein>
    <recommendedName>
        <fullName evidence="7">DNA topoisomerase 4 subunit A</fullName>
        <ecNumber evidence="7">5.6.2.2</ecNumber>
    </recommendedName>
    <alternativeName>
        <fullName evidence="7">Topoisomerase IV subunit A</fullName>
    </alternativeName>
</protein>
<dbReference type="Gene3D" id="1.10.268.10">
    <property type="entry name" value="Topoisomerase, domain 3"/>
    <property type="match status" value="1"/>
</dbReference>
<dbReference type="SUPFAM" id="SSF56719">
    <property type="entry name" value="Type II DNA topoisomerase"/>
    <property type="match status" value="1"/>
</dbReference>
<dbReference type="GO" id="GO:0007059">
    <property type="term" value="P:chromosome segregation"/>
    <property type="evidence" value="ECO:0007669"/>
    <property type="project" value="UniProtKB-UniRule"/>
</dbReference>